<evidence type="ECO:0000256" key="4">
    <source>
        <dbReference type="ARBA" id="ARBA00022759"/>
    </source>
</evidence>
<keyword evidence="1" id="KW-0808">Transferase</keyword>
<dbReference type="InterPro" id="IPR043502">
    <property type="entry name" value="DNA/RNA_pol_sf"/>
</dbReference>
<dbReference type="InterPro" id="IPR041373">
    <property type="entry name" value="RT_RNaseH"/>
</dbReference>
<dbReference type="Pfam" id="PF17917">
    <property type="entry name" value="RT_RNaseH"/>
    <property type="match status" value="1"/>
</dbReference>
<dbReference type="Proteomes" id="UP000765509">
    <property type="component" value="Unassembled WGS sequence"/>
</dbReference>
<evidence type="ECO:0000313" key="8">
    <source>
        <dbReference type="EMBL" id="MBW0532004.1"/>
    </source>
</evidence>
<dbReference type="PANTHER" id="PTHR37984">
    <property type="entry name" value="PROTEIN CBG26694"/>
    <property type="match status" value="1"/>
</dbReference>
<feature type="domain" description="Reverse transcriptase RNase H-like" evidence="7">
    <location>
        <begin position="8"/>
        <end position="110"/>
    </location>
</feature>
<dbReference type="GO" id="GO:0004519">
    <property type="term" value="F:endonuclease activity"/>
    <property type="evidence" value="ECO:0007669"/>
    <property type="project" value="UniProtKB-KW"/>
</dbReference>
<protein>
    <recommendedName>
        <fullName evidence="7">Reverse transcriptase RNase H-like domain-containing protein</fullName>
    </recommendedName>
</protein>
<dbReference type="InterPro" id="IPR050951">
    <property type="entry name" value="Retrovirus_Pol_polyprotein"/>
</dbReference>
<proteinExistence type="predicted"/>
<dbReference type="EMBL" id="AVOT02037320">
    <property type="protein sequence ID" value="MBW0532004.1"/>
    <property type="molecule type" value="Genomic_DNA"/>
</dbReference>
<keyword evidence="4" id="KW-0255">Endonuclease</keyword>
<keyword evidence="3" id="KW-0540">Nuclease</keyword>
<evidence type="ECO:0000256" key="6">
    <source>
        <dbReference type="ARBA" id="ARBA00022918"/>
    </source>
</evidence>
<name>A0A9Q3F3B3_9BASI</name>
<evidence type="ECO:0000259" key="7">
    <source>
        <dbReference type="Pfam" id="PF17917"/>
    </source>
</evidence>
<gene>
    <name evidence="8" type="ORF">O181_071719</name>
</gene>
<dbReference type="GO" id="GO:0003964">
    <property type="term" value="F:RNA-directed DNA polymerase activity"/>
    <property type="evidence" value="ECO:0007669"/>
    <property type="project" value="UniProtKB-KW"/>
</dbReference>
<evidence type="ECO:0000256" key="5">
    <source>
        <dbReference type="ARBA" id="ARBA00022801"/>
    </source>
</evidence>
<dbReference type="SUPFAM" id="SSF56672">
    <property type="entry name" value="DNA/RNA polymerases"/>
    <property type="match status" value="1"/>
</dbReference>
<keyword evidence="2" id="KW-0548">Nucleotidyltransferase</keyword>
<keyword evidence="9" id="KW-1185">Reference proteome</keyword>
<reference evidence="8" key="1">
    <citation type="submission" date="2021-03" db="EMBL/GenBank/DDBJ databases">
        <title>Draft genome sequence of rust myrtle Austropuccinia psidii MF-1, a brazilian biotype.</title>
        <authorList>
            <person name="Quecine M.C."/>
            <person name="Pachon D.M.R."/>
            <person name="Bonatelli M.L."/>
            <person name="Correr F.H."/>
            <person name="Franceschini L.M."/>
            <person name="Leite T.F."/>
            <person name="Margarido G.R.A."/>
            <person name="Almeida C.A."/>
            <person name="Ferrarezi J.A."/>
            <person name="Labate C.A."/>
        </authorList>
    </citation>
    <scope>NUCLEOTIDE SEQUENCE</scope>
    <source>
        <strain evidence="8">MF-1</strain>
    </source>
</reference>
<evidence type="ECO:0000256" key="1">
    <source>
        <dbReference type="ARBA" id="ARBA00022679"/>
    </source>
</evidence>
<sequence>MPYFKLHSKIYIDESGDGKGAALNQAHIINDKPVEGPTCFISRQIQPTEARYGASQMQLLFLFWPLKKLKEFLGGCDFEVITDFTTVKSLFHMKTPNKNMLRWKIAIQEYRGNMTIVHNNENIHKNADGPHRWPLPNNIDNPAYVPEEASPQILKEGSSVTNLHTTCFGEVRSGYTEGNNLNILFQLLRMELNISP</sequence>
<keyword evidence="5" id="KW-0378">Hydrolase</keyword>
<dbReference type="AlphaFoldDB" id="A0A9Q3F3B3"/>
<evidence type="ECO:0000256" key="2">
    <source>
        <dbReference type="ARBA" id="ARBA00022695"/>
    </source>
</evidence>
<evidence type="ECO:0000256" key="3">
    <source>
        <dbReference type="ARBA" id="ARBA00022722"/>
    </source>
</evidence>
<evidence type="ECO:0000313" key="9">
    <source>
        <dbReference type="Proteomes" id="UP000765509"/>
    </source>
</evidence>
<organism evidence="8 9">
    <name type="scientific">Austropuccinia psidii MF-1</name>
    <dbReference type="NCBI Taxonomy" id="1389203"/>
    <lineage>
        <taxon>Eukaryota</taxon>
        <taxon>Fungi</taxon>
        <taxon>Dikarya</taxon>
        <taxon>Basidiomycota</taxon>
        <taxon>Pucciniomycotina</taxon>
        <taxon>Pucciniomycetes</taxon>
        <taxon>Pucciniales</taxon>
        <taxon>Sphaerophragmiaceae</taxon>
        <taxon>Austropuccinia</taxon>
    </lineage>
</organism>
<dbReference type="PANTHER" id="PTHR37984:SF5">
    <property type="entry name" value="PROTEIN NYNRIN-LIKE"/>
    <property type="match status" value="1"/>
</dbReference>
<comment type="caution">
    <text evidence="8">The sequence shown here is derived from an EMBL/GenBank/DDBJ whole genome shotgun (WGS) entry which is preliminary data.</text>
</comment>
<accession>A0A9Q3F3B3</accession>
<keyword evidence="6" id="KW-0695">RNA-directed DNA polymerase</keyword>
<dbReference type="GO" id="GO:0016787">
    <property type="term" value="F:hydrolase activity"/>
    <property type="evidence" value="ECO:0007669"/>
    <property type="project" value="UniProtKB-KW"/>
</dbReference>